<dbReference type="PANTHER" id="PTHR48050">
    <property type="entry name" value="STEROL 3-BETA-GLUCOSYLTRANSFERASE"/>
    <property type="match status" value="1"/>
</dbReference>
<protein>
    <submittedName>
        <fullName evidence="6">Glycosyl transferase</fullName>
    </submittedName>
</protein>
<sequence length="407" mass="42668">MRILFPAAPGYGLMLPLVPLVWAARAAGHEILIATTAHMAKAAAWAGAPAVDVFPLRDVGEDLVAGPDAPGCEDDPRLPEGYWELARAMRPFELFTLAMTRGTVDAGRDFGADLVVYCSDHQAGKLAAVALGVPALEVGNRVSWSMRDPGVREAARTNPRFGVVPDDSPVVLRLREALGLGEREPDLLGRIDPRAPSLGGLEHEEADPYDGVPWLPMRYVPYNGGAVLPDWALRKAARPRICLTLGTVAPLLPGGTEALRLLIDALAALDAEVVLADDETDLSALGPLPANLIPAGFVPLSGILRDCALVVHHGGSGTTAAALHYGVPQLLVPSGADNELCARRVTDRGVGLAVPPATADAARIAEAAARLLTEESFRHAAGQVRHEMAGQPSPAELIDRITAGAAA</sequence>
<dbReference type="GeneID" id="86957379"/>
<name>A0ABQ3NFX0_STRVG</name>
<comment type="caution">
    <text evidence="6">The sequence shown here is derived from an EMBL/GenBank/DDBJ whole genome shotgun (WGS) entry which is preliminary data.</text>
</comment>
<keyword evidence="2" id="KW-0328">Glycosyltransferase</keyword>
<dbReference type="GO" id="GO:0016740">
    <property type="term" value="F:transferase activity"/>
    <property type="evidence" value="ECO:0007669"/>
    <property type="project" value="UniProtKB-KW"/>
</dbReference>
<dbReference type="RefSeq" id="WP_191869610.1">
    <property type="nucleotide sequence ID" value="NZ_BMRU01000028.1"/>
</dbReference>
<comment type="similarity">
    <text evidence="1">Belongs to the glycosyltransferase 28 family.</text>
</comment>
<evidence type="ECO:0000313" key="7">
    <source>
        <dbReference type="Proteomes" id="UP000660554"/>
    </source>
</evidence>
<keyword evidence="7" id="KW-1185">Reference proteome</keyword>
<dbReference type="Pfam" id="PF21036">
    <property type="entry name" value="EryCIII-like_N"/>
    <property type="match status" value="1"/>
</dbReference>
<accession>A0ABQ3NFX0</accession>
<feature type="domain" description="Erythromycin biosynthesis protein CIII-like N-terminal" evidence="5">
    <location>
        <begin position="22"/>
        <end position="246"/>
    </location>
</feature>
<dbReference type="Pfam" id="PF06722">
    <property type="entry name" value="EryCIII-like_C"/>
    <property type="match status" value="1"/>
</dbReference>
<evidence type="ECO:0000259" key="4">
    <source>
        <dbReference type="Pfam" id="PF06722"/>
    </source>
</evidence>
<dbReference type="Proteomes" id="UP000660554">
    <property type="component" value="Unassembled WGS sequence"/>
</dbReference>
<dbReference type="InterPro" id="IPR002213">
    <property type="entry name" value="UDP_glucos_trans"/>
</dbReference>
<feature type="domain" description="Erythromycin biosynthesis protein CIII-like C-terminal" evidence="4">
    <location>
        <begin position="261"/>
        <end position="402"/>
    </location>
</feature>
<dbReference type="CDD" id="cd03784">
    <property type="entry name" value="GT1_Gtf-like"/>
    <property type="match status" value="1"/>
</dbReference>
<evidence type="ECO:0000256" key="3">
    <source>
        <dbReference type="ARBA" id="ARBA00022679"/>
    </source>
</evidence>
<dbReference type="EMBL" id="BNDV01000002">
    <property type="protein sequence ID" value="GHI11663.1"/>
    <property type="molecule type" value="Genomic_DNA"/>
</dbReference>
<evidence type="ECO:0000256" key="2">
    <source>
        <dbReference type="ARBA" id="ARBA00022676"/>
    </source>
</evidence>
<dbReference type="SUPFAM" id="SSF53756">
    <property type="entry name" value="UDP-Glycosyltransferase/glycogen phosphorylase"/>
    <property type="match status" value="1"/>
</dbReference>
<evidence type="ECO:0000259" key="5">
    <source>
        <dbReference type="Pfam" id="PF21036"/>
    </source>
</evidence>
<proteinExistence type="inferred from homology"/>
<reference evidence="7" key="1">
    <citation type="submission" date="2020-09" db="EMBL/GenBank/DDBJ databases">
        <title>Whole genome shotgun sequence of Streptomyces cinnamonensis NBRC 15873.</title>
        <authorList>
            <person name="Komaki H."/>
            <person name="Tamura T."/>
        </authorList>
    </citation>
    <scope>NUCLEOTIDE SEQUENCE [LARGE SCALE GENOMIC DNA]</scope>
    <source>
        <strain evidence="7">NBRC 15873</strain>
    </source>
</reference>
<evidence type="ECO:0000313" key="6">
    <source>
        <dbReference type="EMBL" id="GHI11663.1"/>
    </source>
</evidence>
<dbReference type="PANTHER" id="PTHR48050:SF13">
    <property type="entry name" value="STEROL 3-BETA-GLUCOSYLTRANSFERASE UGT80A2"/>
    <property type="match status" value="1"/>
</dbReference>
<gene>
    <name evidence="6" type="ORF">Scinn_11260</name>
</gene>
<organism evidence="6 7">
    <name type="scientific">Streptomyces virginiae</name>
    <name type="common">Streptomyces cinnamonensis</name>
    <dbReference type="NCBI Taxonomy" id="1961"/>
    <lineage>
        <taxon>Bacteria</taxon>
        <taxon>Bacillati</taxon>
        <taxon>Actinomycetota</taxon>
        <taxon>Actinomycetes</taxon>
        <taxon>Kitasatosporales</taxon>
        <taxon>Streptomycetaceae</taxon>
        <taxon>Streptomyces</taxon>
    </lineage>
</organism>
<evidence type="ECO:0000256" key="1">
    <source>
        <dbReference type="ARBA" id="ARBA00006962"/>
    </source>
</evidence>
<dbReference type="Gene3D" id="3.40.50.2000">
    <property type="entry name" value="Glycogen Phosphorylase B"/>
    <property type="match status" value="2"/>
</dbReference>
<keyword evidence="3 6" id="KW-0808">Transferase</keyword>
<dbReference type="InterPro" id="IPR010610">
    <property type="entry name" value="EryCIII-like_C"/>
</dbReference>
<dbReference type="InterPro" id="IPR048284">
    <property type="entry name" value="EryCIII-like_N"/>
</dbReference>
<dbReference type="InterPro" id="IPR050426">
    <property type="entry name" value="Glycosyltransferase_28"/>
</dbReference>